<evidence type="ECO:0000256" key="2">
    <source>
        <dbReference type="PIRNR" id="PIRNR000862"/>
    </source>
</evidence>
<accession>A0A8J5N5X9</accession>
<feature type="compositionally biased region" description="Basic residues" evidence="3">
    <location>
        <begin position="83"/>
        <end position="108"/>
    </location>
</feature>
<dbReference type="SUPFAM" id="SSF53474">
    <property type="entry name" value="alpha/beta-Hydrolases"/>
    <property type="match status" value="1"/>
</dbReference>
<protein>
    <recommendedName>
        <fullName evidence="2">Lipase</fullName>
    </recommendedName>
</protein>
<reference evidence="6" key="1">
    <citation type="journal article" date="2021" name="Sci. Adv.">
        <title>The American lobster genome reveals insights on longevity, neural, and immune adaptations.</title>
        <authorList>
            <person name="Polinski J.M."/>
            <person name="Zimin A.V."/>
            <person name="Clark K.F."/>
            <person name="Kohn A.B."/>
            <person name="Sadowski N."/>
            <person name="Timp W."/>
            <person name="Ptitsyn A."/>
            <person name="Khanna P."/>
            <person name="Romanova D.Y."/>
            <person name="Williams P."/>
            <person name="Greenwood S.J."/>
            <person name="Moroz L.L."/>
            <person name="Walt D.R."/>
            <person name="Bodnar A.G."/>
        </authorList>
    </citation>
    <scope>NUCLEOTIDE SEQUENCE</scope>
    <source>
        <strain evidence="6">GMGI-L3</strain>
    </source>
</reference>
<evidence type="ECO:0000256" key="3">
    <source>
        <dbReference type="SAM" id="MobiDB-lite"/>
    </source>
</evidence>
<dbReference type="InterPro" id="IPR006693">
    <property type="entry name" value="AB_hydrolase_lipase"/>
</dbReference>
<dbReference type="Gene3D" id="3.40.50.1820">
    <property type="entry name" value="alpha/beta hydrolase"/>
    <property type="match status" value="1"/>
</dbReference>
<dbReference type="InterPro" id="IPR025483">
    <property type="entry name" value="Lipase_euk"/>
</dbReference>
<dbReference type="AlphaFoldDB" id="A0A8J5N5X9"/>
<keyword evidence="2" id="KW-0378">Hydrolase</keyword>
<keyword evidence="4" id="KW-0732">Signal</keyword>
<dbReference type="EMBL" id="JAHLQT010009070">
    <property type="protein sequence ID" value="KAG7173667.1"/>
    <property type="molecule type" value="Genomic_DNA"/>
</dbReference>
<dbReference type="GO" id="GO:0016042">
    <property type="term" value="P:lipid catabolic process"/>
    <property type="evidence" value="ECO:0007669"/>
    <property type="project" value="UniProtKB-KW"/>
</dbReference>
<name>A0A8J5N5X9_HOMAM</name>
<evidence type="ECO:0000259" key="5">
    <source>
        <dbReference type="Pfam" id="PF04083"/>
    </source>
</evidence>
<dbReference type="PANTHER" id="PTHR11005">
    <property type="entry name" value="LYSOSOMAL ACID LIPASE-RELATED"/>
    <property type="match status" value="1"/>
</dbReference>
<evidence type="ECO:0000256" key="1">
    <source>
        <dbReference type="ARBA" id="ARBA00010701"/>
    </source>
</evidence>
<feature type="domain" description="Partial AB-hydrolase lipase" evidence="5">
    <location>
        <begin position="49"/>
        <end position="154"/>
    </location>
</feature>
<feature type="signal peptide" evidence="4">
    <location>
        <begin position="1"/>
        <end position="20"/>
    </location>
</feature>
<evidence type="ECO:0000313" key="7">
    <source>
        <dbReference type="Proteomes" id="UP000747542"/>
    </source>
</evidence>
<dbReference type="InterPro" id="IPR029058">
    <property type="entry name" value="AB_hydrolase_fold"/>
</dbReference>
<keyword evidence="2" id="KW-0443">Lipid metabolism</keyword>
<evidence type="ECO:0000256" key="4">
    <source>
        <dbReference type="SAM" id="SignalP"/>
    </source>
</evidence>
<keyword evidence="7" id="KW-1185">Reference proteome</keyword>
<comment type="similarity">
    <text evidence="1 2">Belongs to the AB hydrolase superfamily. Lipase family.</text>
</comment>
<feature type="region of interest" description="Disordered" evidence="3">
    <location>
        <begin position="83"/>
        <end position="132"/>
    </location>
</feature>
<feature type="compositionally biased region" description="Low complexity" evidence="3">
    <location>
        <begin position="109"/>
        <end position="127"/>
    </location>
</feature>
<sequence length="374" mass="42601">MKDWTTSLLVFVVVLAVSESRYSNTTTPVNFTSSSTTSSTEHPHTHLNTAQLIQARGYPAEVHRVITPDGYILEMHRIPHGRTAHHAHTVRPNHPPRPHQPARPRGRQAGRSTDGTGSTTSSSTSRNSTRDSKGRRVVFILHGFLSSSADFVMNDPDEALGFMMADAGYDVWLGNNRGNYYGRQHVTLSPEKPEFWDYSWNEMARYDVPTMLSYVRKSSGMEQVYYIGHSMGTSLFFAMMHYHPHINSWVRAMAALAPAGYVYHKYSMAHVLAPFFDGVERELRRRGIMEIFQLTKDNSNKASKMCGPNAITSFMCILMYFISGGPNSNYVDKDVRKTAKELPWVALDYRIQLRDFNHVDFWRRTRVTFCTTLS</sequence>
<gene>
    <name evidence="6" type="primary">LIPF-L2</name>
    <name evidence="6" type="ORF">Hamer_G017952</name>
</gene>
<dbReference type="PIRSF" id="PIRSF000862">
    <property type="entry name" value="Steryl_ester_lip"/>
    <property type="match status" value="1"/>
</dbReference>
<dbReference type="Proteomes" id="UP000747542">
    <property type="component" value="Unassembled WGS sequence"/>
</dbReference>
<comment type="caution">
    <text evidence="6">The sequence shown here is derived from an EMBL/GenBank/DDBJ whole genome shotgun (WGS) entry which is preliminary data.</text>
</comment>
<keyword evidence="2" id="KW-0442">Lipid degradation</keyword>
<organism evidence="6 7">
    <name type="scientific">Homarus americanus</name>
    <name type="common">American lobster</name>
    <dbReference type="NCBI Taxonomy" id="6706"/>
    <lineage>
        <taxon>Eukaryota</taxon>
        <taxon>Metazoa</taxon>
        <taxon>Ecdysozoa</taxon>
        <taxon>Arthropoda</taxon>
        <taxon>Crustacea</taxon>
        <taxon>Multicrustacea</taxon>
        <taxon>Malacostraca</taxon>
        <taxon>Eumalacostraca</taxon>
        <taxon>Eucarida</taxon>
        <taxon>Decapoda</taxon>
        <taxon>Pleocyemata</taxon>
        <taxon>Astacidea</taxon>
        <taxon>Nephropoidea</taxon>
        <taxon>Nephropidae</taxon>
        <taxon>Homarus</taxon>
    </lineage>
</organism>
<dbReference type="GO" id="GO:0016788">
    <property type="term" value="F:hydrolase activity, acting on ester bonds"/>
    <property type="evidence" value="ECO:0007669"/>
    <property type="project" value="InterPro"/>
</dbReference>
<feature type="chain" id="PRO_5035203479" description="Lipase" evidence="4">
    <location>
        <begin position="21"/>
        <end position="374"/>
    </location>
</feature>
<dbReference type="Pfam" id="PF04083">
    <property type="entry name" value="Abhydro_lipase"/>
    <property type="match status" value="1"/>
</dbReference>
<proteinExistence type="inferred from homology"/>
<evidence type="ECO:0000313" key="6">
    <source>
        <dbReference type="EMBL" id="KAG7173667.1"/>
    </source>
</evidence>